<name>A0ABD2RKD0_9SOLN</name>
<gene>
    <name evidence="1" type="ORF">AABB24_032671</name>
</gene>
<comment type="caution">
    <text evidence="1">The sequence shown here is derived from an EMBL/GenBank/DDBJ whole genome shotgun (WGS) entry which is preliminary data.</text>
</comment>
<evidence type="ECO:0000313" key="1">
    <source>
        <dbReference type="EMBL" id="KAL3332190.1"/>
    </source>
</evidence>
<evidence type="ECO:0000313" key="2">
    <source>
        <dbReference type="Proteomes" id="UP001627284"/>
    </source>
</evidence>
<keyword evidence="2" id="KW-1185">Reference proteome</keyword>
<accession>A0ABD2RKD0</accession>
<proteinExistence type="predicted"/>
<organism evidence="1 2">
    <name type="scientific">Solanum stoloniferum</name>
    <dbReference type="NCBI Taxonomy" id="62892"/>
    <lineage>
        <taxon>Eukaryota</taxon>
        <taxon>Viridiplantae</taxon>
        <taxon>Streptophyta</taxon>
        <taxon>Embryophyta</taxon>
        <taxon>Tracheophyta</taxon>
        <taxon>Spermatophyta</taxon>
        <taxon>Magnoliopsida</taxon>
        <taxon>eudicotyledons</taxon>
        <taxon>Gunneridae</taxon>
        <taxon>Pentapetalae</taxon>
        <taxon>asterids</taxon>
        <taxon>lamiids</taxon>
        <taxon>Solanales</taxon>
        <taxon>Solanaceae</taxon>
        <taxon>Solanoideae</taxon>
        <taxon>Solaneae</taxon>
        <taxon>Solanum</taxon>
    </lineage>
</organism>
<reference evidence="1 2" key="1">
    <citation type="submission" date="2024-05" db="EMBL/GenBank/DDBJ databases">
        <title>De novo assembly of an allotetraploid wild potato.</title>
        <authorList>
            <person name="Hosaka A.J."/>
        </authorList>
    </citation>
    <scope>NUCLEOTIDE SEQUENCE [LARGE SCALE GENOMIC DNA]</scope>
    <source>
        <tissue evidence="1">Young leaves</tissue>
    </source>
</reference>
<protein>
    <submittedName>
        <fullName evidence="1">Uncharacterized protein</fullName>
    </submittedName>
</protein>
<dbReference type="AlphaFoldDB" id="A0ABD2RKD0"/>
<dbReference type="Proteomes" id="UP001627284">
    <property type="component" value="Unassembled WGS sequence"/>
</dbReference>
<sequence>MEFHIEHSYNYRFMIRISNLREHLNKNEPTQICLDLLLVDQDLKLTSSELLFRRILLTAGSRGCCCSGVFSSAGRLKNKKREEWETGKERKDEERREDSVDLPVTAAVPADAACRWPALLVAGCWLLMLRWQAAAGLLESGSLFVVVMELAGRNCCCSSRWLLDGEEREREASVAWSSLAGTCCFCRWSLLLRSPGCCHASCDVSPVKKEGERKAVV</sequence>
<dbReference type="EMBL" id="JBJKTR010000019">
    <property type="protein sequence ID" value="KAL3332190.1"/>
    <property type="molecule type" value="Genomic_DNA"/>
</dbReference>